<keyword evidence="3" id="KW-1185">Reference proteome</keyword>
<keyword evidence="1" id="KW-1133">Transmembrane helix</keyword>
<keyword evidence="1" id="KW-0472">Membrane</keyword>
<accession>A0ABT2ZJW3</accession>
<evidence type="ECO:0000313" key="3">
    <source>
        <dbReference type="Proteomes" id="UP001652564"/>
    </source>
</evidence>
<feature type="transmembrane region" description="Helical" evidence="1">
    <location>
        <begin position="20"/>
        <end position="40"/>
    </location>
</feature>
<protein>
    <submittedName>
        <fullName evidence="2">Periplasmic heavy metal sensor</fullName>
    </submittedName>
</protein>
<evidence type="ECO:0000256" key="1">
    <source>
        <dbReference type="SAM" id="Phobius"/>
    </source>
</evidence>
<organism evidence="2 3">
    <name type="scientific">Albidovulum litorale</name>
    <dbReference type="NCBI Taxonomy" id="2984134"/>
    <lineage>
        <taxon>Bacteria</taxon>
        <taxon>Pseudomonadati</taxon>
        <taxon>Pseudomonadota</taxon>
        <taxon>Alphaproteobacteria</taxon>
        <taxon>Rhodobacterales</taxon>
        <taxon>Paracoccaceae</taxon>
        <taxon>Albidovulum</taxon>
    </lineage>
</organism>
<dbReference type="EMBL" id="JAOWKZ010000001">
    <property type="protein sequence ID" value="MCV2871392.1"/>
    <property type="molecule type" value="Genomic_DNA"/>
</dbReference>
<gene>
    <name evidence="2" type="ORF">OEZ71_03690</name>
</gene>
<evidence type="ECO:0000313" key="2">
    <source>
        <dbReference type="EMBL" id="MCV2871392.1"/>
    </source>
</evidence>
<dbReference type="Pfam" id="PF13801">
    <property type="entry name" value="Metal_resist"/>
    <property type="match status" value="1"/>
</dbReference>
<comment type="caution">
    <text evidence="2">The sequence shown here is derived from an EMBL/GenBank/DDBJ whole genome shotgun (WGS) entry which is preliminary data.</text>
</comment>
<proteinExistence type="predicted"/>
<dbReference type="InterPro" id="IPR025961">
    <property type="entry name" value="Metal_resist"/>
</dbReference>
<dbReference type="Proteomes" id="UP001652564">
    <property type="component" value="Unassembled WGS sequence"/>
</dbReference>
<reference evidence="2 3" key="1">
    <citation type="submission" date="2022-10" db="EMBL/GenBank/DDBJ databases">
        <title>Defluviimonas sp. nov., isolated from ocean surface sediments.</title>
        <authorList>
            <person name="He W."/>
            <person name="Wang L."/>
            <person name="Zhang D.-F."/>
        </authorList>
    </citation>
    <scope>NUCLEOTIDE SEQUENCE [LARGE SCALE GENOMIC DNA]</scope>
    <source>
        <strain evidence="2 3">WL0050</strain>
    </source>
</reference>
<keyword evidence="1" id="KW-0812">Transmembrane</keyword>
<sequence>MSMAEPTGKAQGMGRGLKITLILSLAFNLFIVAVVAGSALNHHRWRPHGDIGAGIFTEVLTREDRRALRDAFIAAEPGFRDHRAQTREDMARLAEVLRAEPWDPSAVDALIAGHSARMTERFDLGRRLISDRIAAMSATDRAALADRIDAELKRRQRR</sequence>
<name>A0ABT2ZJW3_9RHOB</name>